<dbReference type="InterPro" id="IPR001330">
    <property type="entry name" value="Prenyltrans"/>
</dbReference>
<evidence type="ECO:0000256" key="7">
    <source>
        <dbReference type="ARBA" id="ARBA00022475"/>
    </source>
</evidence>
<keyword evidence="14 19" id="KW-1133">Transmembrane helix</keyword>
<accession>A0AAN8U9D7</accession>
<dbReference type="GO" id="GO:0004660">
    <property type="term" value="F:protein farnesyltransferase activity"/>
    <property type="evidence" value="ECO:0007669"/>
    <property type="project" value="UniProtKB-EC"/>
</dbReference>
<keyword evidence="15 19" id="KW-0472">Membrane</keyword>
<sequence>MESRKVTKTLEDQWVVERRVREIYDYFYSISPNSLSDLIELERDKHFDYLSQGLRKLGPSFSVLDASRPWLCYWILHSIALLGESIGAKLENDATDFLTRCQDKDGGYGGGPGQASQILPLHSYMLLYFVMMVDLNIMPHLATTYAAVNSLITLGKPEALSSINRCTSYSMFLLVSYLLFIPVDIDLIICLREKLYTFLLRMKDASGGFRMHDGGEVDVRACYTAISVANILNIVDDELIHGVGNYILSCQTYEGGIAGEPGSEAHGGYTFCGLAAMILINEVNRLDLPGLIDWVVFRQGVEGGFQGRTNKLVDGCYSFWQGAVVFLIQRLNLVVHEQLGLSNDLSSESADDSSESELSDEEEHLEGPSSHVQETFPLGQEVLSNCFLESELNKAYHVIRESSGWNLINEGGREYSILNHFSCHIIGTWIVYELDISKWAGVGQDNASESPKIADTGYEFINRPIAMLPLFDSMYLQQYVLLCSQIEVGGFRDKPGKGRDYYHTCYCLSGLSIAQYSWTDEADSPPLPRDVFGPYSKSVLTPKYRAFPNSDVEDESGNRQNYHYRRDLVFQLLFIILFSVSIHFHTPNPIFVAALFCFFIMESNHTKQTLQTAMENEQQHISLSDSDSTDSEIDKAITFSSPARFHSASDSDDSAKSKTDKATNPNSTTANANGAVNTNSTKAESQPSSSISSDSNDFTKSGTDKASESIYTTAIAHPTVSRDSTKVSSPPVESPPRSSISSDQISLPHESFTLEDNQPSAAPTGSPPEKPPIPEAVVKKFIKEEPPALVKADLFVGDGTASVKEGDDGGNRRRRGRPQLSILRKVRRDEMVKKAGLGFRIFGFMSCLVSFSIMAADRNKGWALDSFERYKEFRYCMSVNVIGFVYSAAQAFDLAYQSATGKNIVQHNLRYMFDFALDQATSSSAATRIDDWQSNWGKDKFPDMASASVALSFLSFAALAFSSLISGYVLCNSRSM</sequence>
<keyword evidence="12" id="KW-0677">Repeat</keyword>
<comment type="similarity">
    <text evidence="3">Belongs to the Casparian strip membrane proteins (CASP) family.</text>
</comment>
<feature type="transmembrane region" description="Helical" evidence="19">
    <location>
        <begin position="837"/>
        <end position="856"/>
    </location>
</feature>
<evidence type="ECO:0000313" key="23">
    <source>
        <dbReference type="Proteomes" id="UP001371456"/>
    </source>
</evidence>
<evidence type="ECO:0000256" key="4">
    <source>
        <dbReference type="ARBA" id="ARBA00010497"/>
    </source>
</evidence>
<feature type="region of interest" description="Disordered" evidence="18">
    <location>
        <begin position="754"/>
        <end position="773"/>
    </location>
</feature>
<dbReference type="InterPro" id="IPR045089">
    <property type="entry name" value="PGGT1B-like"/>
</dbReference>
<reference evidence="22 23" key="1">
    <citation type="submission" date="2024-02" db="EMBL/GenBank/DDBJ databases">
        <title>de novo genome assembly of Solanum bulbocastanum strain 11H21.</title>
        <authorList>
            <person name="Hosaka A.J."/>
        </authorList>
    </citation>
    <scope>NUCLEOTIDE SEQUENCE [LARGE SCALE GENOMIC DNA]</scope>
    <source>
        <tissue evidence="22">Young leaves</tissue>
    </source>
</reference>
<keyword evidence="11" id="KW-0479">Metal-binding</keyword>
<dbReference type="SUPFAM" id="SSF48239">
    <property type="entry name" value="Terpenoid cyclases/Protein prenyltransferases"/>
    <property type="match status" value="1"/>
</dbReference>
<comment type="caution">
    <text evidence="22">The sequence shown here is derived from an EMBL/GenBank/DDBJ whole genome shotgun (WGS) entry which is preliminary data.</text>
</comment>
<evidence type="ECO:0000256" key="13">
    <source>
        <dbReference type="ARBA" id="ARBA00022833"/>
    </source>
</evidence>
<protein>
    <recommendedName>
        <fullName evidence="6">Protein farnesyltransferase subunit beta</fullName>
        <ecNumber evidence="5">2.5.1.58</ecNumber>
    </recommendedName>
    <alternativeName>
        <fullName evidence="16">CAAX farnesyltransferase subunit beta</fullName>
    </alternativeName>
    <alternativeName>
        <fullName evidence="17">Ras proteins prenyltransferase subunit beta</fullName>
    </alternativeName>
</protein>
<name>A0AAN8U9D7_SOLBU</name>
<dbReference type="CDD" id="cd02893">
    <property type="entry name" value="FTase"/>
    <property type="match status" value="1"/>
</dbReference>
<evidence type="ECO:0000256" key="9">
    <source>
        <dbReference type="ARBA" id="ARBA00022679"/>
    </source>
</evidence>
<evidence type="ECO:0000256" key="17">
    <source>
        <dbReference type="ARBA" id="ARBA00032909"/>
    </source>
</evidence>
<evidence type="ECO:0000256" key="11">
    <source>
        <dbReference type="ARBA" id="ARBA00022723"/>
    </source>
</evidence>
<dbReference type="InterPro" id="IPR026872">
    <property type="entry name" value="FTB"/>
</dbReference>
<evidence type="ECO:0000256" key="8">
    <source>
        <dbReference type="ARBA" id="ARBA00022602"/>
    </source>
</evidence>
<evidence type="ECO:0000256" key="14">
    <source>
        <dbReference type="ARBA" id="ARBA00022989"/>
    </source>
</evidence>
<dbReference type="EC" id="2.5.1.58" evidence="5"/>
<feature type="compositionally biased region" description="Low complexity" evidence="18">
    <location>
        <begin position="726"/>
        <end position="744"/>
    </location>
</feature>
<dbReference type="GO" id="GO:0046872">
    <property type="term" value="F:metal ion binding"/>
    <property type="evidence" value="ECO:0007669"/>
    <property type="project" value="UniProtKB-KW"/>
</dbReference>
<dbReference type="InterPro" id="IPR006702">
    <property type="entry name" value="CASP_dom"/>
</dbReference>
<evidence type="ECO:0000256" key="15">
    <source>
        <dbReference type="ARBA" id="ARBA00023136"/>
    </source>
</evidence>
<keyword evidence="9" id="KW-0808">Transferase</keyword>
<dbReference type="GO" id="GO:0005965">
    <property type="term" value="C:protein farnesyltransferase complex"/>
    <property type="evidence" value="ECO:0007669"/>
    <property type="project" value="InterPro"/>
</dbReference>
<dbReference type="Gene3D" id="1.50.10.20">
    <property type="match status" value="1"/>
</dbReference>
<evidence type="ECO:0000256" key="1">
    <source>
        <dbReference type="ARBA" id="ARBA00001947"/>
    </source>
</evidence>
<evidence type="ECO:0000256" key="12">
    <source>
        <dbReference type="ARBA" id="ARBA00022737"/>
    </source>
</evidence>
<dbReference type="Proteomes" id="UP001371456">
    <property type="component" value="Unassembled WGS sequence"/>
</dbReference>
<dbReference type="EMBL" id="JBANQN010000002">
    <property type="protein sequence ID" value="KAK6798756.1"/>
    <property type="molecule type" value="Genomic_DNA"/>
</dbReference>
<comment type="cofactor">
    <cofactor evidence="1">
        <name>Zn(2+)</name>
        <dbReference type="ChEBI" id="CHEBI:29105"/>
    </cofactor>
</comment>
<feature type="region of interest" description="Disordered" evidence="18">
    <location>
        <begin position="344"/>
        <end position="371"/>
    </location>
</feature>
<evidence type="ECO:0000256" key="18">
    <source>
        <dbReference type="SAM" id="MobiDB-lite"/>
    </source>
</evidence>
<evidence type="ECO:0000256" key="10">
    <source>
        <dbReference type="ARBA" id="ARBA00022692"/>
    </source>
</evidence>
<dbReference type="InterPro" id="IPR008930">
    <property type="entry name" value="Terpenoid_cyclase/PrenylTrfase"/>
</dbReference>
<evidence type="ECO:0000256" key="6">
    <source>
        <dbReference type="ARBA" id="ARBA00015798"/>
    </source>
</evidence>
<keyword evidence="10 19" id="KW-0812">Transmembrane</keyword>
<keyword evidence="8" id="KW-0637">Prenyltransferase</keyword>
<evidence type="ECO:0000256" key="19">
    <source>
        <dbReference type="SAM" id="Phobius"/>
    </source>
</evidence>
<evidence type="ECO:0000256" key="2">
    <source>
        <dbReference type="ARBA" id="ARBA00004651"/>
    </source>
</evidence>
<feature type="domain" description="Prenyltransferase alpha-alpha toroid" evidence="20">
    <location>
        <begin position="41"/>
        <end position="517"/>
    </location>
</feature>
<evidence type="ECO:0000259" key="20">
    <source>
        <dbReference type="Pfam" id="PF00432"/>
    </source>
</evidence>
<keyword evidence="7" id="KW-1003">Cell membrane</keyword>
<feature type="compositionally biased region" description="Basic and acidic residues" evidence="18">
    <location>
        <begin position="647"/>
        <end position="661"/>
    </location>
</feature>
<comment type="similarity">
    <text evidence="4">Belongs to the protein prenyltransferase subunit beta family.</text>
</comment>
<proteinExistence type="inferred from homology"/>
<organism evidence="22 23">
    <name type="scientific">Solanum bulbocastanum</name>
    <name type="common">Wild potato</name>
    <dbReference type="NCBI Taxonomy" id="147425"/>
    <lineage>
        <taxon>Eukaryota</taxon>
        <taxon>Viridiplantae</taxon>
        <taxon>Streptophyta</taxon>
        <taxon>Embryophyta</taxon>
        <taxon>Tracheophyta</taxon>
        <taxon>Spermatophyta</taxon>
        <taxon>Magnoliopsida</taxon>
        <taxon>eudicotyledons</taxon>
        <taxon>Gunneridae</taxon>
        <taxon>Pentapetalae</taxon>
        <taxon>asterids</taxon>
        <taxon>lamiids</taxon>
        <taxon>Solanales</taxon>
        <taxon>Solanaceae</taxon>
        <taxon>Solanoideae</taxon>
        <taxon>Solaneae</taxon>
        <taxon>Solanum</taxon>
    </lineage>
</organism>
<feature type="compositionally biased region" description="Polar residues" evidence="18">
    <location>
        <begin position="754"/>
        <end position="763"/>
    </location>
</feature>
<evidence type="ECO:0000259" key="21">
    <source>
        <dbReference type="Pfam" id="PF04535"/>
    </source>
</evidence>
<feature type="transmembrane region" description="Helical" evidence="19">
    <location>
        <begin position="949"/>
        <end position="971"/>
    </location>
</feature>
<keyword evidence="13" id="KW-0862">Zinc</keyword>
<evidence type="ECO:0000256" key="5">
    <source>
        <dbReference type="ARBA" id="ARBA00012702"/>
    </source>
</evidence>
<dbReference type="PANTHER" id="PTHR11774:SF6">
    <property type="entry name" value="PROTEIN FARNESYLTRANSFERASE SUBUNIT BETA"/>
    <property type="match status" value="1"/>
</dbReference>
<dbReference type="Pfam" id="PF04535">
    <property type="entry name" value="CASP_dom"/>
    <property type="match status" value="1"/>
</dbReference>
<gene>
    <name evidence="22" type="ORF">RDI58_006459</name>
</gene>
<comment type="subcellular location">
    <subcellularLocation>
        <location evidence="2">Cell membrane</location>
        <topology evidence="2">Multi-pass membrane protein</topology>
    </subcellularLocation>
</comment>
<evidence type="ECO:0000256" key="16">
    <source>
        <dbReference type="ARBA" id="ARBA00030182"/>
    </source>
</evidence>
<evidence type="ECO:0000256" key="3">
    <source>
        <dbReference type="ARBA" id="ARBA00007651"/>
    </source>
</evidence>
<dbReference type="AlphaFoldDB" id="A0AAN8U9D7"/>
<feature type="region of interest" description="Disordered" evidence="18">
    <location>
        <begin position="644"/>
        <end position="744"/>
    </location>
</feature>
<dbReference type="PANTHER" id="PTHR11774">
    <property type="entry name" value="GERANYLGERANYL TRANSFERASE TYPE BETA SUBUNIT"/>
    <property type="match status" value="1"/>
</dbReference>
<keyword evidence="23" id="KW-1185">Reference proteome</keyword>
<evidence type="ECO:0000313" key="22">
    <source>
        <dbReference type="EMBL" id="KAK6798756.1"/>
    </source>
</evidence>
<feature type="compositionally biased region" description="Acidic residues" evidence="18">
    <location>
        <begin position="349"/>
        <end position="364"/>
    </location>
</feature>
<feature type="domain" description="Casparian strip membrane protein" evidence="21">
    <location>
        <begin position="831"/>
        <end position="957"/>
    </location>
</feature>
<dbReference type="GO" id="GO:0005886">
    <property type="term" value="C:plasma membrane"/>
    <property type="evidence" value="ECO:0007669"/>
    <property type="project" value="UniProtKB-SubCell"/>
</dbReference>
<dbReference type="Pfam" id="PF00432">
    <property type="entry name" value="Prenyltrans"/>
    <property type="match status" value="1"/>
</dbReference>
<feature type="compositionally biased region" description="Low complexity" evidence="18">
    <location>
        <begin position="662"/>
        <end position="695"/>
    </location>
</feature>